<comment type="caution">
    <text evidence="1">The sequence shown here is derived from an EMBL/GenBank/DDBJ whole genome shotgun (WGS) entry which is preliminary data.</text>
</comment>
<protein>
    <submittedName>
        <fullName evidence="1">Uncharacterized protein</fullName>
    </submittedName>
</protein>
<gene>
    <name evidence="1" type="ORF">H6A04_11135</name>
</gene>
<dbReference type="Proteomes" id="UP000728968">
    <property type="component" value="Unassembled WGS sequence"/>
</dbReference>
<evidence type="ECO:0000313" key="2">
    <source>
        <dbReference type="Proteomes" id="UP000728968"/>
    </source>
</evidence>
<keyword evidence="2" id="KW-1185">Reference proteome</keyword>
<dbReference type="EMBL" id="JACJLT010000211">
    <property type="protein sequence ID" value="MBM6876186.1"/>
    <property type="molecule type" value="Genomic_DNA"/>
</dbReference>
<organism evidence="1 2">
    <name type="scientific">Fusobacterium mortiferum</name>
    <dbReference type="NCBI Taxonomy" id="850"/>
    <lineage>
        <taxon>Bacteria</taxon>
        <taxon>Fusobacteriati</taxon>
        <taxon>Fusobacteriota</taxon>
        <taxon>Fusobacteriia</taxon>
        <taxon>Fusobacteriales</taxon>
        <taxon>Fusobacteriaceae</taxon>
        <taxon>Fusobacterium</taxon>
    </lineage>
</organism>
<reference evidence="1 2" key="1">
    <citation type="journal article" date="2021" name="Sci. Rep.">
        <title>The distribution of antibiotic resistance genes in chicken gut microbiota commensals.</title>
        <authorList>
            <person name="Juricova H."/>
            <person name="Matiasovicova J."/>
            <person name="Kubasova T."/>
            <person name="Cejkova D."/>
            <person name="Rychlik I."/>
        </authorList>
    </citation>
    <scope>NUCLEOTIDE SEQUENCE [LARGE SCALE GENOMIC DNA]</scope>
    <source>
        <strain evidence="1 2">An425</strain>
    </source>
</reference>
<sequence>MEKKEKFKKIIKILIINGEEKRIMDIDDEEIKGFLNFVRIRERFSTEKYYMISPKVLEHFQEVEEIIGLFSTLTEERRKEFFIRGY</sequence>
<name>A0ABS2G424_FUSMR</name>
<evidence type="ECO:0000313" key="1">
    <source>
        <dbReference type="EMBL" id="MBM6876186.1"/>
    </source>
</evidence>
<dbReference type="RefSeq" id="WP_204716806.1">
    <property type="nucleotide sequence ID" value="NZ_JACJLT010000211.1"/>
</dbReference>
<proteinExistence type="predicted"/>
<accession>A0ABS2G424</accession>